<dbReference type="SMART" id="SM00382">
    <property type="entry name" value="AAA"/>
    <property type="match status" value="1"/>
</dbReference>
<dbReference type="Proteomes" id="UP000179129">
    <property type="component" value="Unassembled WGS sequence"/>
</dbReference>
<protein>
    <recommendedName>
        <fullName evidence="5">ABC transporter domain-containing protein</fullName>
    </recommendedName>
</protein>
<dbReference type="GO" id="GO:0016887">
    <property type="term" value="F:ATP hydrolysis activity"/>
    <property type="evidence" value="ECO:0007669"/>
    <property type="project" value="InterPro"/>
</dbReference>
<evidence type="ECO:0000256" key="4">
    <source>
        <dbReference type="ARBA" id="ARBA00022840"/>
    </source>
</evidence>
<evidence type="ECO:0000313" key="7">
    <source>
        <dbReference type="Proteomes" id="UP000179129"/>
    </source>
</evidence>
<dbReference type="GO" id="GO:0005524">
    <property type="term" value="F:ATP binding"/>
    <property type="evidence" value="ECO:0007669"/>
    <property type="project" value="UniProtKB-KW"/>
</dbReference>
<dbReference type="InterPro" id="IPR003593">
    <property type="entry name" value="AAA+_ATPase"/>
</dbReference>
<organism evidence="6 7">
    <name type="scientific">Candidatus Glassbacteria bacterium RIFCSPLOWO2_12_FULL_58_11</name>
    <dbReference type="NCBI Taxonomy" id="1817867"/>
    <lineage>
        <taxon>Bacteria</taxon>
        <taxon>Candidatus Glassiibacteriota</taxon>
    </lineage>
</organism>
<proteinExistence type="inferred from homology"/>
<comment type="similarity">
    <text evidence="1">Belongs to the ABC transporter superfamily.</text>
</comment>
<dbReference type="STRING" id="1817867.A3F83_04275"/>
<dbReference type="SUPFAM" id="SSF52540">
    <property type="entry name" value="P-loop containing nucleoside triphosphate hydrolases"/>
    <property type="match status" value="1"/>
</dbReference>
<dbReference type="PROSITE" id="PS50893">
    <property type="entry name" value="ABC_TRANSPORTER_2"/>
    <property type="match status" value="1"/>
</dbReference>
<accession>A0A1F5YSR8</accession>
<evidence type="ECO:0000256" key="3">
    <source>
        <dbReference type="ARBA" id="ARBA00022741"/>
    </source>
</evidence>
<keyword evidence="3" id="KW-0547">Nucleotide-binding</keyword>
<name>A0A1F5YSR8_9BACT</name>
<dbReference type="InterPro" id="IPR027417">
    <property type="entry name" value="P-loop_NTPase"/>
</dbReference>
<reference evidence="6 7" key="1">
    <citation type="journal article" date="2016" name="Nat. Commun.">
        <title>Thousands of microbial genomes shed light on interconnected biogeochemical processes in an aquifer system.</title>
        <authorList>
            <person name="Anantharaman K."/>
            <person name="Brown C.T."/>
            <person name="Hug L.A."/>
            <person name="Sharon I."/>
            <person name="Castelle C.J."/>
            <person name="Probst A.J."/>
            <person name="Thomas B.C."/>
            <person name="Singh A."/>
            <person name="Wilkins M.J."/>
            <person name="Karaoz U."/>
            <person name="Brodie E.L."/>
            <person name="Williams K.H."/>
            <person name="Hubbard S.S."/>
            <person name="Banfield J.F."/>
        </authorList>
    </citation>
    <scope>NUCLEOTIDE SEQUENCE [LARGE SCALE GENOMIC DNA]</scope>
</reference>
<dbReference type="PANTHER" id="PTHR42734:SF5">
    <property type="entry name" value="IRON TRANSPORT SYSTEM ATP-BINDING PROTEIN HI_0361-RELATED"/>
    <property type="match status" value="1"/>
</dbReference>
<dbReference type="InterPro" id="IPR050153">
    <property type="entry name" value="Metal_Ion_Import_ABC"/>
</dbReference>
<evidence type="ECO:0000259" key="5">
    <source>
        <dbReference type="PROSITE" id="PS50893"/>
    </source>
</evidence>
<evidence type="ECO:0000313" key="6">
    <source>
        <dbReference type="EMBL" id="OGG03219.1"/>
    </source>
</evidence>
<dbReference type="Gene3D" id="3.40.50.300">
    <property type="entry name" value="P-loop containing nucleotide triphosphate hydrolases"/>
    <property type="match status" value="1"/>
</dbReference>
<sequence length="260" mass="27729">MKPAVSLSGVGVALRHATILRGIDLTIGEGEFWSIAGPNGAGKSTLVRLLNGFIKPGAGQIQILGKPLGQWELVRLRRKIGYLPQNLAFDEGLPVSALEVILIGRTGRRGLLRRLTGEDYRVARGCAGELGISGLLERPLGTLSGGERQLVQLARALAQEPELLILDEPTSNLDPRAAAAFMETVERLQRDRGLTVINVTHEIASLPPGCASVALLKAGRLLAAGPKDGLLNRETLSALYGFPVSVEQRSGRFHLFPGGN</sequence>
<dbReference type="PANTHER" id="PTHR42734">
    <property type="entry name" value="METAL TRANSPORT SYSTEM ATP-BINDING PROTEIN TM_0124-RELATED"/>
    <property type="match status" value="1"/>
</dbReference>
<keyword evidence="2" id="KW-0813">Transport</keyword>
<keyword evidence="4" id="KW-0067">ATP-binding</keyword>
<dbReference type="Pfam" id="PF00005">
    <property type="entry name" value="ABC_tran"/>
    <property type="match status" value="1"/>
</dbReference>
<dbReference type="AlphaFoldDB" id="A0A1F5YSR8"/>
<gene>
    <name evidence="6" type="ORF">A3F83_04275</name>
</gene>
<dbReference type="InterPro" id="IPR017871">
    <property type="entry name" value="ABC_transporter-like_CS"/>
</dbReference>
<dbReference type="InterPro" id="IPR003439">
    <property type="entry name" value="ABC_transporter-like_ATP-bd"/>
</dbReference>
<evidence type="ECO:0000256" key="1">
    <source>
        <dbReference type="ARBA" id="ARBA00005417"/>
    </source>
</evidence>
<comment type="caution">
    <text evidence="6">The sequence shown here is derived from an EMBL/GenBank/DDBJ whole genome shotgun (WGS) entry which is preliminary data.</text>
</comment>
<dbReference type="EMBL" id="MFIX01000155">
    <property type="protein sequence ID" value="OGG03219.1"/>
    <property type="molecule type" value="Genomic_DNA"/>
</dbReference>
<feature type="domain" description="ABC transporter" evidence="5">
    <location>
        <begin position="5"/>
        <end position="243"/>
    </location>
</feature>
<evidence type="ECO:0000256" key="2">
    <source>
        <dbReference type="ARBA" id="ARBA00022448"/>
    </source>
</evidence>
<dbReference type="PROSITE" id="PS00211">
    <property type="entry name" value="ABC_TRANSPORTER_1"/>
    <property type="match status" value="1"/>
</dbReference>